<proteinExistence type="predicted"/>
<gene>
    <name evidence="2" type="ORF">UFOPK2579_00901</name>
</gene>
<sequence length="141" mass="14465">MLTLGACGGSDDSSDDSSTDAASGSTDAGSISKADFIEQADAICEAGDDATDELPDPTTEEVAIDLIVSDIVPSIRGQISDIRDLGFPEGDEELLDGILTDAEDLLDQIEADPAAFLTADSPFADTNAALTEYGITECADA</sequence>
<reference evidence="2" key="1">
    <citation type="submission" date="2020-05" db="EMBL/GenBank/DDBJ databases">
        <authorList>
            <person name="Chiriac C."/>
            <person name="Salcher M."/>
            <person name="Ghai R."/>
            <person name="Kavagutti S V."/>
        </authorList>
    </citation>
    <scope>NUCLEOTIDE SEQUENCE</scope>
</reference>
<name>A0A6J6PN09_9ZZZZ</name>
<protein>
    <submittedName>
        <fullName evidence="2">Unannotated protein</fullName>
    </submittedName>
</protein>
<feature type="region of interest" description="Disordered" evidence="1">
    <location>
        <begin position="1"/>
        <end position="33"/>
    </location>
</feature>
<dbReference type="AlphaFoldDB" id="A0A6J6PN09"/>
<organism evidence="2">
    <name type="scientific">freshwater metagenome</name>
    <dbReference type="NCBI Taxonomy" id="449393"/>
    <lineage>
        <taxon>unclassified sequences</taxon>
        <taxon>metagenomes</taxon>
        <taxon>ecological metagenomes</taxon>
    </lineage>
</organism>
<accession>A0A6J6PN09</accession>
<evidence type="ECO:0000313" key="2">
    <source>
        <dbReference type="EMBL" id="CAB4700167.1"/>
    </source>
</evidence>
<dbReference type="EMBL" id="CAEZXR010000085">
    <property type="protein sequence ID" value="CAB4700167.1"/>
    <property type="molecule type" value="Genomic_DNA"/>
</dbReference>
<evidence type="ECO:0000256" key="1">
    <source>
        <dbReference type="SAM" id="MobiDB-lite"/>
    </source>
</evidence>
<feature type="compositionally biased region" description="Low complexity" evidence="1">
    <location>
        <begin position="19"/>
        <end position="30"/>
    </location>
</feature>